<dbReference type="CDD" id="cd13128">
    <property type="entry name" value="MATE_Wzx_like"/>
    <property type="match status" value="1"/>
</dbReference>
<feature type="transmembrane region" description="Helical" evidence="6">
    <location>
        <begin position="44"/>
        <end position="62"/>
    </location>
</feature>
<evidence type="ECO:0000256" key="5">
    <source>
        <dbReference type="ARBA" id="ARBA00023136"/>
    </source>
</evidence>
<feature type="transmembrane region" description="Helical" evidence="6">
    <location>
        <begin position="299"/>
        <end position="319"/>
    </location>
</feature>
<evidence type="ECO:0000256" key="6">
    <source>
        <dbReference type="SAM" id="Phobius"/>
    </source>
</evidence>
<feature type="transmembrane region" description="Helical" evidence="6">
    <location>
        <begin position="82"/>
        <end position="107"/>
    </location>
</feature>
<proteinExistence type="predicted"/>
<dbReference type="PANTHER" id="PTHR30250:SF11">
    <property type="entry name" value="O-ANTIGEN TRANSPORTER-RELATED"/>
    <property type="match status" value="1"/>
</dbReference>
<feature type="transmembrane region" description="Helical" evidence="6">
    <location>
        <begin position="176"/>
        <end position="196"/>
    </location>
</feature>
<keyword evidence="3 6" id="KW-0812">Transmembrane</keyword>
<keyword evidence="5 6" id="KW-0472">Membrane</keyword>
<keyword evidence="2" id="KW-1003">Cell membrane</keyword>
<feature type="transmembrane region" description="Helical" evidence="6">
    <location>
        <begin position="362"/>
        <end position="381"/>
    </location>
</feature>
<dbReference type="Proteomes" id="UP001144352">
    <property type="component" value="Unassembled WGS sequence"/>
</dbReference>
<evidence type="ECO:0000256" key="4">
    <source>
        <dbReference type="ARBA" id="ARBA00022989"/>
    </source>
</evidence>
<feature type="transmembrane region" description="Helical" evidence="6">
    <location>
        <begin position="445"/>
        <end position="466"/>
    </location>
</feature>
<keyword evidence="8" id="KW-1185">Reference proteome</keyword>
<dbReference type="AlphaFoldDB" id="A0A9W6LE82"/>
<feature type="transmembrane region" description="Helical" evidence="6">
    <location>
        <begin position="12"/>
        <end position="32"/>
    </location>
</feature>
<feature type="transmembrane region" description="Helical" evidence="6">
    <location>
        <begin position="331"/>
        <end position="350"/>
    </location>
</feature>
<accession>A0A9W6LE82</accession>
<name>A0A9W6LE82_9BACT</name>
<evidence type="ECO:0000256" key="1">
    <source>
        <dbReference type="ARBA" id="ARBA00004651"/>
    </source>
</evidence>
<evidence type="ECO:0000256" key="2">
    <source>
        <dbReference type="ARBA" id="ARBA00022475"/>
    </source>
</evidence>
<dbReference type="RefSeq" id="WP_214185151.1">
    <property type="nucleotide sequence ID" value="NZ_BSDS01000002.1"/>
</dbReference>
<keyword evidence="4 6" id="KW-1133">Transmembrane helix</keyword>
<comment type="subcellular location">
    <subcellularLocation>
        <location evidence="1">Cell membrane</location>
        <topology evidence="1">Multi-pass membrane protein</topology>
    </subcellularLocation>
</comment>
<dbReference type="GO" id="GO:0005886">
    <property type="term" value="C:plasma membrane"/>
    <property type="evidence" value="ECO:0007669"/>
    <property type="project" value="UniProtKB-SubCell"/>
</dbReference>
<protein>
    <submittedName>
        <fullName evidence="7">Polysaccharide biosynthesis protein</fullName>
    </submittedName>
</protein>
<dbReference type="PANTHER" id="PTHR30250">
    <property type="entry name" value="PST FAMILY PREDICTED COLANIC ACID TRANSPORTER"/>
    <property type="match status" value="1"/>
</dbReference>
<evidence type="ECO:0000256" key="3">
    <source>
        <dbReference type="ARBA" id="ARBA00022692"/>
    </source>
</evidence>
<feature type="transmembrane region" description="Helical" evidence="6">
    <location>
        <begin position="387"/>
        <end position="410"/>
    </location>
</feature>
<comment type="caution">
    <text evidence="7">The sequence shown here is derived from an EMBL/GenBank/DDBJ whole genome shotgun (WGS) entry which is preliminary data.</text>
</comment>
<organism evidence="7 8">
    <name type="scientific">Geobacter hydrogenophilus</name>
    <dbReference type="NCBI Taxonomy" id="40983"/>
    <lineage>
        <taxon>Bacteria</taxon>
        <taxon>Pseudomonadati</taxon>
        <taxon>Thermodesulfobacteriota</taxon>
        <taxon>Desulfuromonadia</taxon>
        <taxon>Geobacterales</taxon>
        <taxon>Geobacteraceae</taxon>
        <taxon>Geobacter</taxon>
    </lineage>
</organism>
<gene>
    <name evidence="7" type="ORF">GHYDROH2_27420</name>
</gene>
<reference evidence="7" key="1">
    <citation type="submission" date="2022-12" db="EMBL/GenBank/DDBJ databases">
        <title>Reference genome sequencing for broad-spectrum identification of bacterial and archaeal isolates by mass spectrometry.</title>
        <authorList>
            <person name="Sekiguchi Y."/>
            <person name="Tourlousse D.M."/>
        </authorList>
    </citation>
    <scope>NUCLEOTIDE SEQUENCE</scope>
    <source>
        <strain evidence="7">H2</strain>
    </source>
</reference>
<dbReference type="InterPro" id="IPR050833">
    <property type="entry name" value="Poly_Biosynth_Transport"/>
</dbReference>
<dbReference type="EMBL" id="BSDS01000002">
    <property type="protein sequence ID" value="GLI39241.1"/>
    <property type="molecule type" value="Genomic_DNA"/>
</dbReference>
<dbReference type="Pfam" id="PF01943">
    <property type="entry name" value="Polysacc_synt"/>
    <property type="match status" value="1"/>
</dbReference>
<feature type="transmembrane region" description="Helical" evidence="6">
    <location>
        <begin position="113"/>
        <end position="134"/>
    </location>
</feature>
<dbReference type="InterPro" id="IPR002797">
    <property type="entry name" value="Polysacc_synth"/>
</dbReference>
<sequence length="485" mass="53705">MSSLKTLFKQSSHYFVGQVALMAAGFISFPILTRIFSVSDYGQLSLILTTLFILIAIAKFGIPNSIVRFYGEHKVAGTLDNLASTMVFGIVGISVITAVPVVALGAIVRPASLELGLIVIVTLLLVTGSISDVLTSFLRAEQRTKLYNLLTIIKRYGSLGLGVLFTFYLVKGLQGFFIGQLLVSVAIMAALFYLTFRRYEVSTGKFSATLLKASVCYGVPLVWAEFGHLVLNYVDRYLIQYFLGPAPLGIYTAGYNLATHIAEAIIYPINYAMTPVYMSILVNDGTEAARQFFTKMFKYFLLVMIPVVFGVTATGKQIITVLASSKYQDAYGVLVYVIIGQAVYACTIILNSGLFISKKTYIVNRVMLFTCVVNVILNLVLIRVNGIVGAAQATLVSYVLYAIIITYYAFREFSFKVEMKPVIFYFMASLFMFFVVVNIRLENAAMSLLVQVLTGIALYAGIALILEEEVRNYFKKILFQKKITL</sequence>
<feature type="transmembrane region" description="Helical" evidence="6">
    <location>
        <begin position="422"/>
        <end position="439"/>
    </location>
</feature>
<evidence type="ECO:0000313" key="7">
    <source>
        <dbReference type="EMBL" id="GLI39241.1"/>
    </source>
</evidence>
<evidence type="ECO:0000313" key="8">
    <source>
        <dbReference type="Proteomes" id="UP001144352"/>
    </source>
</evidence>